<dbReference type="GO" id="GO:0030639">
    <property type="term" value="P:polyketide biosynthetic process"/>
    <property type="evidence" value="ECO:0007669"/>
    <property type="project" value="UniProtKB-ARBA"/>
</dbReference>
<dbReference type="InterPro" id="IPR009081">
    <property type="entry name" value="PP-bd_ACP"/>
</dbReference>
<keyword evidence="3" id="KW-0489">Methyltransferase</keyword>
<evidence type="ECO:0000256" key="1">
    <source>
        <dbReference type="ARBA" id="ARBA00022450"/>
    </source>
</evidence>
<dbReference type="Pfam" id="PF00668">
    <property type="entry name" value="Condensation"/>
    <property type="match status" value="1"/>
</dbReference>
<dbReference type="InterPro" id="IPR049900">
    <property type="entry name" value="PKS_mFAS_DH"/>
</dbReference>
<dbReference type="InterPro" id="IPR020806">
    <property type="entry name" value="PKS_PP-bd"/>
</dbReference>
<dbReference type="GO" id="GO:0004315">
    <property type="term" value="F:3-oxoacyl-[acyl-carrier-protein] synthase activity"/>
    <property type="evidence" value="ECO:0007669"/>
    <property type="project" value="InterPro"/>
</dbReference>
<dbReference type="Gene3D" id="3.30.559.10">
    <property type="entry name" value="Chloramphenicol acetyltransferase-like domain"/>
    <property type="match status" value="1"/>
</dbReference>
<dbReference type="GO" id="GO:0031177">
    <property type="term" value="F:phosphopantetheine binding"/>
    <property type="evidence" value="ECO:0007669"/>
    <property type="project" value="InterPro"/>
</dbReference>
<feature type="domain" description="Ketosynthase family 3 (KS3)" evidence="9">
    <location>
        <begin position="9"/>
        <end position="444"/>
    </location>
</feature>
<dbReference type="InterPro" id="IPR016035">
    <property type="entry name" value="Acyl_Trfase/lysoPLipase"/>
</dbReference>
<dbReference type="InterPro" id="IPR036291">
    <property type="entry name" value="NAD(P)-bd_dom_sf"/>
</dbReference>
<evidence type="ECO:0000256" key="6">
    <source>
        <dbReference type="ARBA" id="ARBA00023268"/>
    </source>
</evidence>
<dbReference type="InterPro" id="IPR014043">
    <property type="entry name" value="Acyl_transferase_dom"/>
</dbReference>
<dbReference type="PROSITE" id="PS50075">
    <property type="entry name" value="CARRIER"/>
    <property type="match status" value="1"/>
</dbReference>
<dbReference type="Gene3D" id="3.30.559.30">
    <property type="entry name" value="Nonribosomal peptide synthetase, condensation domain"/>
    <property type="match status" value="1"/>
</dbReference>
<evidence type="ECO:0000256" key="2">
    <source>
        <dbReference type="ARBA" id="ARBA00022553"/>
    </source>
</evidence>
<keyword evidence="5" id="KW-0560">Oxidoreductase</keyword>
<evidence type="ECO:0000256" key="3">
    <source>
        <dbReference type="ARBA" id="ARBA00022603"/>
    </source>
</evidence>
<keyword evidence="1" id="KW-0596">Phosphopantetheine</keyword>
<proteinExistence type="predicted"/>
<dbReference type="Pfam" id="PF16197">
    <property type="entry name" value="KAsynt_C_assoc"/>
    <property type="match status" value="1"/>
</dbReference>
<evidence type="ECO:0000313" key="12">
    <source>
        <dbReference type="Proteomes" id="UP000191285"/>
    </source>
</evidence>
<dbReference type="SUPFAM" id="SSF55048">
    <property type="entry name" value="Probable ACP-binding domain of malonyl-CoA ACP transacylase"/>
    <property type="match status" value="1"/>
</dbReference>
<dbReference type="InterPro" id="IPR013968">
    <property type="entry name" value="PKS_KR"/>
</dbReference>
<dbReference type="Pfam" id="PF08659">
    <property type="entry name" value="KR"/>
    <property type="match status" value="1"/>
</dbReference>
<dbReference type="SMART" id="SM00825">
    <property type="entry name" value="PKS_KS"/>
    <property type="match status" value="1"/>
</dbReference>
<dbReference type="Pfam" id="PF21089">
    <property type="entry name" value="PKS_DH_N"/>
    <property type="match status" value="1"/>
</dbReference>
<dbReference type="SUPFAM" id="SSF51735">
    <property type="entry name" value="NAD(P)-binding Rossmann-fold domains"/>
    <property type="match status" value="1"/>
</dbReference>
<evidence type="ECO:0000256" key="5">
    <source>
        <dbReference type="ARBA" id="ARBA00023002"/>
    </source>
</evidence>
<dbReference type="Pfam" id="PF14765">
    <property type="entry name" value="PS-DH"/>
    <property type="match status" value="1"/>
</dbReference>
<dbReference type="SUPFAM" id="SSF53335">
    <property type="entry name" value="S-adenosyl-L-methionine-dependent methyltransferases"/>
    <property type="match status" value="1"/>
</dbReference>
<dbReference type="CDD" id="cd19532">
    <property type="entry name" value="C_PKS-NRPS"/>
    <property type="match status" value="1"/>
</dbReference>
<dbReference type="InterPro" id="IPR036736">
    <property type="entry name" value="ACP-like_sf"/>
</dbReference>
<dbReference type="InterPro" id="IPR001242">
    <property type="entry name" value="Condensation_dom"/>
</dbReference>
<feature type="region of interest" description="C-terminal hotdog fold" evidence="7">
    <location>
        <begin position="1090"/>
        <end position="1242"/>
    </location>
</feature>
<dbReference type="Pfam" id="PF00698">
    <property type="entry name" value="Acyl_transf_1"/>
    <property type="match status" value="1"/>
</dbReference>
<dbReference type="InterPro" id="IPR042104">
    <property type="entry name" value="PKS_dehydratase_sf"/>
</dbReference>
<dbReference type="InterPro" id="IPR020807">
    <property type="entry name" value="PKS_DH"/>
</dbReference>
<evidence type="ECO:0000256" key="7">
    <source>
        <dbReference type="PROSITE-ProRule" id="PRU01363"/>
    </source>
</evidence>
<protein>
    <submittedName>
        <fullName evidence="11">Uncharacterized protein</fullName>
    </submittedName>
</protein>
<dbReference type="PROSITE" id="PS52019">
    <property type="entry name" value="PKS_MFAS_DH"/>
    <property type="match status" value="1"/>
</dbReference>
<dbReference type="Gene3D" id="3.10.129.110">
    <property type="entry name" value="Polyketide synthase dehydratase"/>
    <property type="match status" value="1"/>
</dbReference>
<dbReference type="PANTHER" id="PTHR43775">
    <property type="entry name" value="FATTY ACID SYNTHASE"/>
    <property type="match status" value="1"/>
</dbReference>
<dbReference type="InterPro" id="IPR014031">
    <property type="entry name" value="Ketoacyl_synth_C"/>
</dbReference>
<keyword evidence="12" id="KW-1185">Reference proteome</keyword>
<dbReference type="InterPro" id="IPR049552">
    <property type="entry name" value="PKS_DH_N"/>
</dbReference>
<dbReference type="GO" id="GO:0006633">
    <property type="term" value="P:fatty acid biosynthetic process"/>
    <property type="evidence" value="ECO:0007669"/>
    <property type="project" value="InterPro"/>
</dbReference>
<dbReference type="Gene3D" id="3.40.50.720">
    <property type="entry name" value="NAD(P)-binding Rossmann-like Domain"/>
    <property type="match status" value="2"/>
</dbReference>
<dbReference type="GO" id="GO:0032259">
    <property type="term" value="P:methylation"/>
    <property type="evidence" value="ECO:0007669"/>
    <property type="project" value="UniProtKB-KW"/>
</dbReference>
<dbReference type="CDD" id="cd02440">
    <property type="entry name" value="AdoMet_MTases"/>
    <property type="match status" value="1"/>
</dbReference>
<dbReference type="STRING" id="303698.A0A1V6TZ39"/>
<keyword evidence="4" id="KW-0808">Transferase</keyword>
<dbReference type="PROSITE" id="PS52004">
    <property type="entry name" value="KS3_2"/>
    <property type="match status" value="1"/>
</dbReference>
<dbReference type="Pfam" id="PF02801">
    <property type="entry name" value="Ketoacyl-synt_C"/>
    <property type="match status" value="1"/>
</dbReference>
<dbReference type="SUPFAM" id="SSF47336">
    <property type="entry name" value="ACP-like"/>
    <property type="match status" value="1"/>
</dbReference>
<dbReference type="InterPro" id="IPR018201">
    <property type="entry name" value="Ketoacyl_synth_AS"/>
</dbReference>
<accession>A0A1V6TZ39</accession>
<dbReference type="OrthoDB" id="329835at2759"/>
<dbReference type="InterPro" id="IPR050091">
    <property type="entry name" value="PKS_NRPS_Biosynth_Enz"/>
</dbReference>
<dbReference type="SMART" id="SM00826">
    <property type="entry name" value="PKS_DH"/>
    <property type="match status" value="1"/>
</dbReference>
<keyword evidence="6" id="KW-0511">Multifunctional enzyme</keyword>
<dbReference type="Pfam" id="PF00550">
    <property type="entry name" value="PP-binding"/>
    <property type="match status" value="1"/>
</dbReference>
<keyword evidence="2" id="KW-0597">Phosphoprotein</keyword>
<dbReference type="CDD" id="cd00833">
    <property type="entry name" value="PKS"/>
    <property type="match status" value="1"/>
</dbReference>
<dbReference type="Pfam" id="PF08242">
    <property type="entry name" value="Methyltransf_12"/>
    <property type="match status" value="1"/>
</dbReference>
<dbReference type="GO" id="GO:0009403">
    <property type="term" value="P:toxin biosynthetic process"/>
    <property type="evidence" value="ECO:0007669"/>
    <property type="project" value="UniProtKB-ARBA"/>
</dbReference>
<dbReference type="Proteomes" id="UP000191285">
    <property type="component" value="Unassembled WGS sequence"/>
</dbReference>
<dbReference type="EMBL" id="MLKD01000001">
    <property type="protein sequence ID" value="OQE31496.1"/>
    <property type="molecule type" value="Genomic_DNA"/>
</dbReference>
<evidence type="ECO:0000256" key="4">
    <source>
        <dbReference type="ARBA" id="ARBA00022679"/>
    </source>
</evidence>
<dbReference type="Pfam" id="PF00109">
    <property type="entry name" value="ketoacyl-synt"/>
    <property type="match status" value="1"/>
</dbReference>
<gene>
    <name evidence="11" type="ORF">PENSTE_c001G10122</name>
</gene>
<dbReference type="InterPro" id="IPR020841">
    <property type="entry name" value="PKS_Beta-ketoAc_synthase_dom"/>
</dbReference>
<reference evidence="12" key="1">
    <citation type="journal article" date="2017" name="Nat. Microbiol.">
        <title>Global analysis of biosynthetic gene clusters reveals vast potential of secondary metabolite production in Penicillium species.</title>
        <authorList>
            <person name="Nielsen J.C."/>
            <person name="Grijseels S."/>
            <person name="Prigent S."/>
            <person name="Ji B."/>
            <person name="Dainat J."/>
            <person name="Nielsen K.F."/>
            <person name="Frisvad J.C."/>
            <person name="Workman M."/>
            <person name="Nielsen J."/>
        </authorList>
    </citation>
    <scope>NUCLEOTIDE SEQUENCE [LARGE SCALE GENOMIC DNA]</scope>
    <source>
        <strain evidence="12">IBT 24891</strain>
    </source>
</reference>
<dbReference type="SUPFAM" id="SSF52151">
    <property type="entry name" value="FabD/lysophospholipase-like"/>
    <property type="match status" value="1"/>
</dbReference>
<dbReference type="InterPro" id="IPR001227">
    <property type="entry name" value="Ac_transferase_dom_sf"/>
</dbReference>
<feature type="active site" description="Proton donor; for dehydratase activity" evidence="7">
    <location>
        <position position="1150"/>
    </location>
</feature>
<dbReference type="PANTHER" id="PTHR43775:SF20">
    <property type="entry name" value="HYBRID PKS-NRPS SYNTHETASE APDA"/>
    <property type="match status" value="1"/>
</dbReference>
<feature type="domain" description="PKS/mFAS DH" evidence="10">
    <location>
        <begin position="941"/>
        <end position="1242"/>
    </location>
</feature>
<dbReference type="InterPro" id="IPR023213">
    <property type="entry name" value="CAT-like_dom_sf"/>
</dbReference>
<dbReference type="SMART" id="SM00822">
    <property type="entry name" value="PKS_KR"/>
    <property type="match status" value="1"/>
</dbReference>
<dbReference type="SMART" id="SM00827">
    <property type="entry name" value="PKS_AT"/>
    <property type="match status" value="1"/>
</dbReference>
<dbReference type="InterPro" id="IPR016036">
    <property type="entry name" value="Malonyl_transacylase_ACP-bd"/>
</dbReference>
<dbReference type="InterPro" id="IPR029063">
    <property type="entry name" value="SAM-dependent_MTases_sf"/>
</dbReference>
<feature type="domain" description="Carrier" evidence="8">
    <location>
        <begin position="2390"/>
        <end position="2465"/>
    </location>
</feature>
<dbReference type="InterPro" id="IPR057326">
    <property type="entry name" value="KR_dom"/>
</dbReference>
<evidence type="ECO:0000259" key="9">
    <source>
        <dbReference type="PROSITE" id="PS52004"/>
    </source>
</evidence>
<dbReference type="SMART" id="SM00823">
    <property type="entry name" value="PKS_PP"/>
    <property type="match status" value="1"/>
</dbReference>
<dbReference type="InterPro" id="IPR049551">
    <property type="entry name" value="PKS_DH_C"/>
</dbReference>
<dbReference type="Pfam" id="PF23114">
    <property type="entry name" value="NAD-bd_HRPKS_sdrA"/>
    <property type="match status" value="1"/>
</dbReference>
<dbReference type="PROSITE" id="PS00606">
    <property type="entry name" value="KS3_1"/>
    <property type="match status" value="1"/>
</dbReference>
<dbReference type="SUPFAM" id="SSF53901">
    <property type="entry name" value="Thiolase-like"/>
    <property type="match status" value="1"/>
</dbReference>
<feature type="region of interest" description="N-terminal hotdog fold" evidence="7">
    <location>
        <begin position="941"/>
        <end position="1075"/>
    </location>
</feature>
<sequence length="2977" mass="328298">MSSVNAQANEPIAVIGSGCRFPGSASTPSKLWELLKQPRDLLSKIPKERFNVDTFYHPDGTHHGRTNARYAYLLDQDPYEFDASFFNLPANEVSTIDPQHRLMLETVYDGITTAGLKMEDLRGSSTAVYVGEMHRDFLDNQNYDLDAMNMYAATGTAASILSNRVSYFFDWHGPSMTIDTACSSSLVAVHHAVQQLRTGSSKVAIAAGANLVLSPFSLIVTSKLNMLSPTGRCRMWDAGADGYVKGEGVAAVVLKTLSQALRDGDSIECIIRESGINQDGRTPGITMPSHTAQEALIREVYSRAGLDLTKPEDRPQYFEAHGTGTAAGDPQEAQAISSAFFSERERGTDEEPLYVGSIKTIIGHTEGTAGIAGLMKASLAIQNGLIPPNMLFEKLSDGVAPFYGDLQVVTENQSWPDLRYNQPRRVSVNSFGFGGTNAHVIVESLPTLQDTTITGPEPCLAPIALSANSDSSLKAAVEELADYLKAHPDTPMHDLVWTLLKNRSDHSIRYTTPSGSVTTVREALIHDAPLIQGKDSIAIKSETRNMPQVLGIFTGQGAQWPAMGKVLLSTISKARDIVLELDSSLQTLPPAFRPTWKLIDQLQLEGDDSMVHDATFSQPMCCAIQILLTKLLFAAGIKFNVVVGHSSGEIACAYAAGFISSSQAIRIAYLRGLTSQLAKSPSGVEGAMMAAGTTFDDAQELCELEIFEGRLKVAASNGPESVTLSGDKDAILEAQEILNDESRFNRLLKVDKAYHSHHMAPCAESYIAALKACGCDELTMDIEPSVTWVSSVFEGRVMRPEDLQAEYWKDNLLSSVLFQEAVEEAVIHNPIDVCLEVGAHPALKDPALKTIENCIESSLPYTGFMQRKKDDLEAFSVGLGYLWSRFGTPVLDLDRLYSELSIKKGTKSLSKDLPCYPWDHSRRHKKESRKLKSFLREQKPHLLLGKVLAHSTPSMIQWQNHIRQRDIEWLDGHSLQGQTVFPGAGYVVMAMEAALHEAGDREVQLLEVLDLAIDKAVTFEDENSLVELNLSLTVNTEEITDTSISYAFVINSGLAKETGLSTSAKGTIIVTFGEGSLETLPAAQMKPSHMNKVSIDRFYNMLHEIGYGYTKQFRGVSSLRRGDSKSCGTIDFHPLEDNDRRLVMHPASLDVAFQTFIGAYTSPGDKRLRSLLVPTGIGRIVLNPWAIGHIDSGTKDVDFVSTSITGSGKVAGDIEVFDPATRATILQIEGLSFKPFSPPSAADDHQMFAKWTWSQLSPDTILDDCKYHASEKDKEATGMIERITYWYIKLFLNSLTAEDREKAAFHQTKLIQWCEYIMSETESGHNIWYDIAWEADTPEDIETIIRDWFYHPFIRLIQRVGENMIDVIRDNRNPFDLMDHDGLLTEFYGSTISYGHSYHYFQKLCAQINHRYQNMDVLEIGAGTGGATRHFLNSEQVSFNNYTFTDISNAFFEQAAKEFAEHADKMEFRPLDVRRDPVEQEYKPNSYDLIIASNVLHATPKLEETLSNVRKLLRPGGQLVIIEVTHREHSRVGFIFGLFADWWAGHDEGRVHEPFVTYEKWDELLKKTGFSGIDTRTLDPDSTIFPNGVFSSHAVNDLVKSLDSPLTASIKESYPPLVVIGGASSKTALLPEKLRSTAPHRSLLTVNRIRDVIDAAIEPKSTFIVLSELDEETFTGIDDDQFESLQAIFDRASHVLWVTESAWVNHPQQGMTIGLLRTLRLEYLNVQLQVLDVDYSESLTSEILIETVQRLEDGSNWQENGILWTQEPELYLRKDQLVVARLKPDIVKNNRLNSNRRPVTASFDPSQDELALVNEGGVDFFKCLEDRHVPDSISDHSVRVQVTHSLAKAVRVGKLGIFNLIQGYIVASGEAVVSLSESQASFIDASNDHLIRLESQQPDAACVLPALLADLVAQTLLADAAPETTVLVFEPPTSSIDSLVRQGVTAKVQVVIASVNPPVDEHKNHWIQLHPRETQRQLLKKIPANVTAFYNLATTEHIRELGRRLSTNLPSSCHVAFLSSLIHDSAAPVLENCSRDALVALRAAVERLGSMQLEDTKSTLTPSQLLSMEGAYRFDSIVQWQAEPEITARVRSIESGRLFVDNKTYLLVGLAGDLGRSIARFMIEGGARHIVLSSRSPKIETQWIEDMAAAGGNIMVLPMDVSNENSVDNGLAAIRASMPPIAGVAFGPLVLQDVMFNNMDLSLMEMVLAPKVTGARLLNERLSDPSSPLDFFVMFSSFVMVSGNPGQAAYSAANAFTHALAQQRRSQGMAGSTIDIGAVYGVGFIARAGREEEYDVVRFMFDEVNEWELHALFAEAVVAGRAPGTDEVELVTGMPFVDPADRDQIPYFDDPRLAYYKLSDGRNKVNELAGDKGSVQDRLLKAETMDEVRAIILEGISAKIRVALQVAASDDINLNSPLVDQGVDSLSAVTIGTWFSKNLSVDVPLLKILGGASVSDLVEESISRILPAAIPLAYDGSANEIQKEETPVSVDVEATGLASNSGSDELSLPSDYMDAQTPPSLFSSTSDQKSEGVERTVPLSLSQEYSWKQQQLGLDHSTFNSTIAMFMQGTLDLNRLGWAFNQALQRHDAFRTSFITDPADESRLLQSVMKSPAVGFETIKVANKAEAEKCCKDLESYKYNLSEGKTLKVVIYSWSSTDHLLVFAYHRLVGDGWTTEHLFVEAGQLYNGVQLDAPPSYADFAVRQRNDLVSGSAKNDLSYWSTLFETLPVRLPMLDVPGKQISASPTWSEHETIARVNPMIAVRIKDRSRKHKTTPMHFYLAAFHVLLARLTTSTDVAIGVADTNRSTLTDQATMGFFASLLPVRLGYSPDDIFAETLIAVKDQMRGALLHSAVPYGAILEHLGLSNPSSTDPDSQSPLFQAVFDYKQGQAETGSIGQANIVESHLSRAGSPYDITLEMSDDPNKDPLIILKLQKERYAPSDAEVVMDAYLAILSIFSRNPALRVEDGRLDQGTKVKA</sequence>
<dbReference type="SUPFAM" id="SSF52777">
    <property type="entry name" value="CoA-dependent acyltransferases"/>
    <property type="match status" value="2"/>
</dbReference>
<evidence type="ECO:0000259" key="8">
    <source>
        <dbReference type="PROSITE" id="PS50075"/>
    </source>
</evidence>
<evidence type="ECO:0000259" key="10">
    <source>
        <dbReference type="PROSITE" id="PS52019"/>
    </source>
</evidence>
<dbReference type="InterPro" id="IPR032821">
    <property type="entry name" value="PKS_assoc"/>
</dbReference>
<dbReference type="GO" id="GO:0016491">
    <property type="term" value="F:oxidoreductase activity"/>
    <property type="evidence" value="ECO:0007669"/>
    <property type="project" value="UniProtKB-KW"/>
</dbReference>
<dbReference type="GO" id="GO:0004312">
    <property type="term" value="F:fatty acid synthase activity"/>
    <property type="evidence" value="ECO:0007669"/>
    <property type="project" value="TreeGrafter"/>
</dbReference>
<feature type="active site" description="Proton acceptor; for dehydratase activity" evidence="7">
    <location>
        <position position="973"/>
    </location>
</feature>
<organism evidence="11 12">
    <name type="scientific">Penicillium steckii</name>
    <dbReference type="NCBI Taxonomy" id="303698"/>
    <lineage>
        <taxon>Eukaryota</taxon>
        <taxon>Fungi</taxon>
        <taxon>Dikarya</taxon>
        <taxon>Ascomycota</taxon>
        <taxon>Pezizomycotina</taxon>
        <taxon>Eurotiomycetes</taxon>
        <taxon>Eurotiomycetidae</taxon>
        <taxon>Eurotiales</taxon>
        <taxon>Aspergillaceae</taxon>
        <taxon>Penicillium</taxon>
    </lineage>
</organism>
<dbReference type="Gene3D" id="3.40.47.10">
    <property type="match status" value="1"/>
</dbReference>
<dbReference type="InterPro" id="IPR056501">
    <property type="entry name" value="NAD-bd_HRPKS_sdrA"/>
</dbReference>
<dbReference type="InterPro" id="IPR013217">
    <property type="entry name" value="Methyltransf_12"/>
</dbReference>
<comment type="caution">
    <text evidence="11">The sequence shown here is derived from an EMBL/GenBank/DDBJ whole genome shotgun (WGS) entry which is preliminary data.</text>
</comment>
<dbReference type="GO" id="GO:1901336">
    <property type="term" value="P:lactone biosynthetic process"/>
    <property type="evidence" value="ECO:0007669"/>
    <property type="project" value="UniProtKB-ARBA"/>
</dbReference>
<dbReference type="FunFam" id="3.40.47.10:FF:000019">
    <property type="entry name" value="Polyketide synthase type I"/>
    <property type="match status" value="1"/>
</dbReference>
<dbReference type="InterPro" id="IPR016039">
    <property type="entry name" value="Thiolase-like"/>
</dbReference>
<evidence type="ECO:0000313" key="11">
    <source>
        <dbReference type="EMBL" id="OQE31496.1"/>
    </source>
</evidence>
<dbReference type="Gene3D" id="3.40.366.10">
    <property type="entry name" value="Malonyl-Coenzyme A Acyl Carrier Protein, domain 2"/>
    <property type="match status" value="1"/>
</dbReference>
<name>A0A1V6TZ39_9EURO</name>
<dbReference type="GO" id="GO:0008168">
    <property type="term" value="F:methyltransferase activity"/>
    <property type="evidence" value="ECO:0007669"/>
    <property type="project" value="UniProtKB-KW"/>
</dbReference>
<dbReference type="Gene3D" id="1.10.1200.10">
    <property type="entry name" value="ACP-like"/>
    <property type="match status" value="1"/>
</dbReference>
<dbReference type="InterPro" id="IPR014030">
    <property type="entry name" value="Ketoacyl_synth_N"/>
</dbReference>
<dbReference type="Gene3D" id="3.40.50.150">
    <property type="entry name" value="Vaccinia Virus protein VP39"/>
    <property type="match status" value="1"/>
</dbReference>